<dbReference type="AlphaFoldDB" id="A0A6J7BGJ0"/>
<dbReference type="PANTHER" id="PTHR10806">
    <property type="entry name" value="SIGNAL PEPTIDASE COMPLEX CATALYTIC SUBUNIT SEC11"/>
    <property type="match status" value="1"/>
</dbReference>
<sequence>MSNSDINFVDRRVREGTIADRRDAGTINKKRWSRILNIAFVIFTSIALVAPGIMSAYLGVGIHVTMTGSMRPSINPGDVMLSKVEKVSDVQIGQVVLFLDNKTWLEEAHRVTSVVSSPNGITITTKGDANPEADPVQTYAALSPIRYVTSVVPKVGYVLNAFKSKIVILVGGLLLLLINLLIVLNVMVKRRKTDPKTPLFRDSHDLHDRSNLHEI</sequence>
<keyword evidence="1" id="KW-0472">Membrane</keyword>
<feature type="transmembrane region" description="Helical" evidence="1">
    <location>
        <begin position="35"/>
        <end position="60"/>
    </location>
</feature>
<dbReference type="EMBL" id="CAEZWO010000190">
    <property type="protein sequence ID" value="CAB4673732.1"/>
    <property type="molecule type" value="Genomic_DNA"/>
</dbReference>
<evidence type="ECO:0000313" key="3">
    <source>
        <dbReference type="EMBL" id="CAB4713042.1"/>
    </source>
</evidence>
<evidence type="ECO:0000313" key="6">
    <source>
        <dbReference type="EMBL" id="CAB4986543.1"/>
    </source>
</evidence>
<dbReference type="EMBL" id="CAEZZR010000019">
    <property type="protein sequence ID" value="CAB4767178.1"/>
    <property type="molecule type" value="Genomic_DNA"/>
</dbReference>
<dbReference type="GO" id="GO:0006465">
    <property type="term" value="P:signal peptide processing"/>
    <property type="evidence" value="ECO:0007669"/>
    <property type="project" value="InterPro"/>
</dbReference>
<dbReference type="NCBIfam" id="TIGR02228">
    <property type="entry name" value="sigpep_I_arch"/>
    <property type="match status" value="1"/>
</dbReference>
<dbReference type="EMBL" id="CAFAZX010000046">
    <property type="protein sequence ID" value="CAB4843503.1"/>
    <property type="molecule type" value="Genomic_DNA"/>
</dbReference>
<dbReference type="EMBL" id="CAFBQK010000062">
    <property type="protein sequence ID" value="CAB5050067.1"/>
    <property type="molecule type" value="Genomic_DNA"/>
</dbReference>
<dbReference type="InterPro" id="IPR001733">
    <property type="entry name" value="Peptidase_S26B"/>
</dbReference>
<reference evidence="5" key="1">
    <citation type="submission" date="2020-05" db="EMBL/GenBank/DDBJ databases">
        <authorList>
            <person name="Chiriac C."/>
            <person name="Salcher M."/>
            <person name="Ghai R."/>
            <person name="Kavagutti S V."/>
        </authorList>
    </citation>
    <scope>NUCLEOTIDE SEQUENCE</scope>
</reference>
<evidence type="ECO:0000313" key="7">
    <source>
        <dbReference type="EMBL" id="CAB5050067.1"/>
    </source>
</evidence>
<dbReference type="GO" id="GO:0008233">
    <property type="term" value="F:peptidase activity"/>
    <property type="evidence" value="ECO:0007669"/>
    <property type="project" value="InterPro"/>
</dbReference>
<dbReference type="PANTHER" id="PTHR10806:SF6">
    <property type="entry name" value="SIGNAL PEPTIDASE COMPLEX CATALYTIC SUBUNIT SEC11"/>
    <property type="match status" value="1"/>
</dbReference>
<keyword evidence="1" id="KW-1133">Transmembrane helix</keyword>
<dbReference type="GO" id="GO:0016020">
    <property type="term" value="C:membrane"/>
    <property type="evidence" value="ECO:0007669"/>
    <property type="project" value="InterPro"/>
</dbReference>
<organism evidence="5">
    <name type="scientific">freshwater metagenome</name>
    <dbReference type="NCBI Taxonomy" id="449393"/>
    <lineage>
        <taxon>unclassified sequences</taxon>
        <taxon>metagenomes</taxon>
        <taxon>ecological metagenomes</taxon>
    </lineage>
</organism>
<evidence type="ECO:0000313" key="2">
    <source>
        <dbReference type="EMBL" id="CAB4673732.1"/>
    </source>
</evidence>
<gene>
    <name evidence="2" type="ORF">UFOPK2254_01405</name>
    <name evidence="3" type="ORF">UFOPK2646_01077</name>
    <name evidence="4" type="ORF">UFOPK2907_00329</name>
    <name evidence="5" type="ORF">UFOPK3241_00865</name>
    <name evidence="6" type="ORF">UFOPK3937_01056</name>
    <name evidence="7" type="ORF">UFOPK4265_00610</name>
</gene>
<protein>
    <submittedName>
        <fullName evidence="5">Unannotated protein</fullName>
    </submittedName>
</protein>
<dbReference type="EMBL" id="CAFBOJ010000129">
    <property type="protein sequence ID" value="CAB4986543.1"/>
    <property type="molecule type" value="Genomic_DNA"/>
</dbReference>
<keyword evidence="1" id="KW-0812">Transmembrane</keyword>
<evidence type="ECO:0000313" key="4">
    <source>
        <dbReference type="EMBL" id="CAB4767178.1"/>
    </source>
</evidence>
<evidence type="ECO:0000313" key="5">
    <source>
        <dbReference type="EMBL" id="CAB4843503.1"/>
    </source>
</evidence>
<name>A0A6J7BGJ0_9ZZZZ</name>
<dbReference type="EMBL" id="CAEZYB010000147">
    <property type="protein sequence ID" value="CAB4713042.1"/>
    <property type="molecule type" value="Genomic_DNA"/>
</dbReference>
<accession>A0A6J7BGJ0</accession>
<feature type="transmembrane region" description="Helical" evidence="1">
    <location>
        <begin position="166"/>
        <end position="188"/>
    </location>
</feature>
<proteinExistence type="predicted"/>
<evidence type="ECO:0000256" key="1">
    <source>
        <dbReference type="SAM" id="Phobius"/>
    </source>
</evidence>